<dbReference type="UniPathway" id="UPA00138"/>
<evidence type="ECO:0000313" key="9">
    <source>
        <dbReference type="EMBL" id="ADR19211.1"/>
    </source>
</evidence>
<keyword evidence="6 7" id="KW-0413">Isomerase</keyword>
<proteinExistence type="inferred from homology"/>
<name>E4TJE4_CALNY</name>
<accession>E4TJE4</accession>
<feature type="binding site" evidence="7">
    <location>
        <begin position="9"/>
        <end position="11"/>
    </location>
    <ligand>
        <name>substrate</name>
    </ligand>
</feature>
<dbReference type="PROSITE" id="PS00171">
    <property type="entry name" value="TIM_1"/>
    <property type="match status" value="1"/>
</dbReference>
<feature type="binding site" evidence="7">
    <location>
        <position position="175"/>
    </location>
    <ligand>
        <name>substrate</name>
    </ligand>
</feature>
<reference evidence="9 10" key="1">
    <citation type="journal article" date="2011" name="Stand. Genomic Sci.">
        <title>Complete genome sequence of Calditerrivibrio nitroreducens type strain (Yu37-1).</title>
        <authorList>
            <person name="Pitluck S."/>
            <person name="Sikorski J."/>
            <person name="Zeytun A."/>
            <person name="Lapidus A."/>
            <person name="Nolan M."/>
            <person name="Lucas S."/>
            <person name="Hammon N."/>
            <person name="Deshpande S."/>
            <person name="Cheng J.F."/>
            <person name="Tapia R."/>
            <person name="Han C."/>
            <person name="Goodwin L."/>
            <person name="Liolios K."/>
            <person name="Pagani I."/>
            <person name="Ivanova N."/>
            <person name="Mavromatis K."/>
            <person name="Pati A."/>
            <person name="Chen A."/>
            <person name="Palaniappan K."/>
            <person name="Hauser L."/>
            <person name="Chang Y.J."/>
            <person name="Jeffries C.D."/>
            <person name="Detter J.C."/>
            <person name="Brambilla E."/>
            <person name="Djao O.D."/>
            <person name="Rohde M."/>
            <person name="Spring S."/>
            <person name="Goker M."/>
            <person name="Woyke T."/>
            <person name="Bristow J."/>
            <person name="Eisen J.A."/>
            <person name="Markowitz V."/>
            <person name="Hugenholtz P."/>
            <person name="Kyrpides N.C."/>
            <person name="Klenk H.P."/>
            <person name="Land M."/>
        </authorList>
    </citation>
    <scope>NUCLEOTIDE SEQUENCE [LARGE SCALE GENOMIC DNA]</scope>
    <source>
        <strain evidence="10">DSM 19672 / NBRC 101217 / Yu37-1</strain>
    </source>
</reference>
<comment type="subunit">
    <text evidence="7 8">Homodimer.</text>
</comment>
<dbReference type="OrthoDB" id="9809429at2"/>
<dbReference type="PANTHER" id="PTHR21139">
    <property type="entry name" value="TRIOSEPHOSPHATE ISOMERASE"/>
    <property type="match status" value="1"/>
</dbReference>
<evidence type="ECO:0000313" key="10">
    <source>
        <dbReference type="Proteomes" id="UP000007039"/>
    </source>
</evidence>
<dbReference type="UniPathway" id="UPA00109">
    <property type="reaction ID" value="UER00189"/>
</dbReference>
<dbReference type="InterPro" id="IPR000652">
    <property type="entry name" value="Triosephosphate_isomerase"/>
</dbReference>
<evidence type="ECO:0000256" key="8">
    <source>
        <dbReference type="RuleBase" id="RU363013"/>
    </source>
</evidence>
<evidence type="ECO:0000256" key="3">
    <source>
        <dbReference type="ARBA" id="ARBA00022432"/>
    </source>
</evidence>
<comment type="subcellular location">
    <subcellularLocation>
        <location evidence="7 8">Cytoplasm</location>
    </subcellularLocation>
</comment>
<evidence type="ECO:0000256" key="6">
    <source>
        <dbReference type="ARBA" id="ARBA00023235"/>
    </source>
</evidence>
<dbReference type="STRING" id="768670.Calni_1303"/>
<feature type="binding site" evidence="7">
    <location>
        <position position="215"/>
    </location>
    <ligand>
        <name>substrate</name>
    </ligand>
</feature>
<dbReference type="InterPro" id="IPR035990">
    <property type="entry name" value="TIM_sf"/>
</dbReference>
<dbReference type="GO" id="GO:0006096">
    <property type="term" value="P:glycolytic process"/>
    <property type="evidence" value="ECO:0007669"/>
    <property type="project" value="UniProtKB-UniRule"/>
</dbReference>
<feature type="active site" description="Proton acceptor" evidence="7">
    <location>
        <position position="169"/>
    </location>
</feature>
<dbReference type="Pfam" id="PF00121">
    <property type="entry name" value="TIM"/>
    <property type="match status" value="1"/>
</dbReference>
<dbReference type="Proteomes" id="UP000007039">
    <property type="component" value="Chromosome"/>
</dbReference>
<comment type="pathway">
    <text evidence="7 8">Carbohydrate biosynthesis; gluconeogenesis.</text>
</comment>
<dbReference type="InterPro" id="IPR013785">
    <property type="entry name" value="Aldolase_TIM"/>
</dbReference>
<dbReference type="GO" id="GO:0046166">
    <property type="term" value="P:glyceraldehyde-3-phosphate biosynthetic process"/>
    <property type="evidence" value="ECO:0007669"/>
    <property type="project" value="TreeGrafter"/>
</dbReference>
<dbReference type="EMBL" id="CP002347">
    <property type="protein sequence ID" value="ADR19211.1"/>
    <property type="molecule type" value="Genomic_DNA"/>
</dbReference>
<keyword evidence="10" id="KW-1185">Reference proteome</keyword>
<comment type="function">
    <text evidence="7">Involved in the gluconeogenesis. Catalyzes stereospecifically the conversion of dihydroxyacetone phosphate (DHAP) to D-glyceraldehyde-3-phosphate (G3P).</text>
</comment>
<dbReference type="KEGG" id="cni:Calni_1303"/>
<evidence type="ECO:0000256" key="7">
    <source>
        <dbReference type="HAMAP-Rule" id="MF_00147"/>
    </source>
</evidence>
<dbReference type="RefSeq" id="WP_013451423.1">
    <property type="nucleotide sequence ID" value="NC_014758.1"/>
</dbReference>
<dbReference type="GO" id="GO:0019563">
    <property type="term" value="P:glycerol catabolic process"/>
    <property type="evidence" value="ECO:0007669"/>
    <property type="project" value="TreeGrafter"/>
</dbReference>
<dbReference type="PANTHER" id="PTHR21139:SF42">
    <property type="entry name" value="TRIOSEPHOSPHATE ISOMERASE"/>
    <property type="match status" value="1"/>
</dbReference>
<dbReference type="HAMAP" id="MF_00147_B">
    <property type="entry name" value="TIM_B"/>
    <property type="match status" value="1"/>
</dbReference>
<dbReference type="PROSITE" id="PS51440">
    <property type="entry name" value="TIM_2"/>
    <property type="match status" value="1"/>
</dbReference>
<dbReference type="GO" id="GO:0005829">
    <property type="term" value="C:cytosol"/>
    <property type="evidence" value="ECO:0007669"/>
    <property type="project" value="TreeGrafter"/>
</dbReference>
<comment type="catalytic activity">
    <reaction evidence="7 8">
        <text>D-glyceraldehyde 3-phosphate = dihydroxyacetone phosphate</text>
        <dbReference type="Rhea" id="RHEA:18585"/>
        <dbReference type="ChEBI" id="CHEBI:57642"/>
        <dbReference type="ChEBI" id="CHEBI:59776"/>
        <dbReference type="EC" id="5.3.1.1"/>
    </reaction>
</comment>
<keyword evidence="5 7" id="KW-0324">Glycolysis</keyword>
<comment type="pathway">
    <text evidence="1 7 8">Carbohydrate degradation; glycolysis; D-glyceraldehyde 3-phosphate from glycerone phosphate: step 1/1.</text>
</comment>
<dbReference type="FunFam" id="3.20.20.70:FF:000016">
    <property type="entry name" value="Triosephosphate isomerase"/>
    <property type="match status" value="1"/>
</dbReference>
<dbReference type="CDD" id="cd00311">
    <property type="entry name" value="TIM"/>
    <property type="match status" value="1"/>
</dbReference>
<dbReference type="EC" id="5.3.1.1" evidence="7 8"/>
<protein>
    <recommendedName>
        <fullName evidence="7 8">Triosephosphate isomerase</fullName>
        <shortName evidence="7">TIM</shortName>
        <shortName evidence="7">TPI</shortName>
        <ecNumber evidence="7 8">5.3.1.1</ecNumber>
    </recommendedName>
    <alternativeName>
        <fullName evidence="7">Triose-phosphate isomerase</fullName>
    </alternativeName>
</protein>
<dbReference type="SUPFAM" id="SSF51351">
    <property type="entry name" value="Triosephosphate isomerase (TIM)"/>
    <property type="match status" value="1"/>
</dbReference>
<keyword evidence="3 7" id="KW-0312">Gluconeogenesis</keyword>
<dbReference type="InterPro" id="IPR022896">
    <property type="entry name" value="TrioseP_Isoase_bac/euk"/>
</dbReference>
<comment type="similarity">
    <text evidence="2 7 8">Belongs to the triosephosphate isomerase family.</text>
</comment>
<evidence type="ECO:0000256" key="5">
    <source>
        <dbReference type="ARBA" id="ARBA00023152"/>
    </source>
</evidence>
<dbReference type="GO" id="GO:0006094">
    <property type="term" value="P:gluconeogenesis"/>
    <property type="evidence" value="ECO:0007669"/>
    <property type="project" value="UniProtKB-UniRule"/>
</dbReference>
<dbReference type="HOGENOM" id="CLU_024251_2_3_0"/>
<evidence type="ECO:0000256" key="1">
    <source>
        <dbReference type="ARBA" id="ARBA00004680"/>
    </source>
</evidence>
<dbReference type="Gene3D" id="3.20.20.70">
    <property type="entry name" value="Aldolase class I"/>
    <property type="match status" value="1"/>
</dbReference>
<feature type="active site" description="Electrophile" evidence="7">
    <location>
        <position position="97"/>
    </location>
</feature>
<organism evidence="9 10">
    <name type="scientific">Calditerrivibrio nitroreducens (strain DSM 19672 / NBRC 101217 / Yu37-1)</name>
    <dbReference type="NCBI Taxonomy" id="768670"/>
    <lineage>
        <taxon>Bacteria</taxon>
        <taxon>Pseudomonadati</taxon>
        <taxon>Deferribacterota</taxon>
        <taxon>Deferribacteres</taxon>
        <taxon>Deferribacterales</taxon>
        <taxon>Calditerrivibrionaceae</taxon>
    </lineage>
</organism>
<feature type="binding site" evidence="7">
    <location>
        <begin position="236"/>
        <end position="237"/>
    </location>
    <ligand>
        <name>substrate</name>
    </ligand>
</feature>
<dbReference type="GO" id="GO:0004807">
    <property type="term" value="F:triose-phosphate isomerase activity"/>
    <property type="evidence" value="ECO:0007669"/>
    <property type="project" value="UniProtKB-UniRule"/>
</dbReference>
<evidence type="ECO:0000256" key="2">
    <source>
        <dbReference type="ARBA" id="ARBA00007422"/>
    </source>
</evidence>
<sequence length="251" mass="27947">MRRSLIAANWKMNLTFDDALSFVSSFKEFKFDTKKIDVLIAPPFPYLSDLGKALKKINKKIILSAQNIHFESSGAYTGEVSAEMLKSIGINWTIIGHSERRQYFGDTDIIVNKKVKKALENGLNVILCVGEQLPEREAGIEKELVISQLGMALYGVESDNISRIVIAYEPVWAIGTGKTARSSDAEEMHRSIREYIRSKYGRKIANNVRIIYGGSVKPDNISDLMSMPNIDGALVGGASLKFESFAKIISY</sequence>
<dbReference type="eggNOG" id="COG0149">
    <property type="taxonomic scope" value="Bacteria"/>
</dbReference>
<evidence type="ECO:0000256" key="4">
    <source>
        <dbReference type="ARBA" id="ARBA00022490"/>
    </source>
</evidence>
<keyword evidence="4 7" id="KW-0963">Cytoplasm</keyword>
<dbReference type="AlphaFoldDB" id="E4TJE4"/>
<gene>
    <name evidence="7" type="primary">tpiA</name>
    <name evidence="9" type="ordered locus">Calni_1303</name>
</gene>
<dbReference type="InterPro" id="IPR020861">
    <property type="entry name" value="Triosephosphate_isomerase_AS"/>
</dbReference>
<dbReference type="NCBIfam" id="TIGR00419">
    <property type="entry name" value="tim"/>
    <property type="match status" value="1"/>
</dbReference>